<comment type="caution">
    <text evidence="2">The sequence shown here is derived from an EMBL/GenBank/DDBJ whole genome shotgun (WGS) entry which is preliminary data.</text>
</comment>
<evidence type="ECO:0000256" key="1">
    <source>
        <dbReference type="SAM" id="SignalP"/>
    </source>
</evidence>
<dbReference type="Proteomes" id="UP001430954">
    <property type="component" value="Unassembled WGS sequence"/>
</dbReference>
<reference evidence="2 3" key="1">
    <citation type="submission" date="2021-09" db="EMBL/GenBank/DDBJ databases">
        <title>Lysobacter sp. 13A isolated from the river sediment.</title>
        <authorList>
            <person name="Liu H."/>
            <person name="Li S."/>
            <person name="Mao S."/>
        </authorList>
    </citation>
    <scope>NUCLEOTIDE SEQUENCE [LARGE SCALE GENOMIC DNA]</scope>
    <source>
        <strain evidence="2 3">13A</strain>
    </source>
</reference>
<feature type="chain" id="PRO_5045600836" evidence="1">
    <location>
        <begin position="25"/>
        <end position="107"/>
    </location>
</feature>
<dbReference type="EMBL" id="JAINZW010000006">
    <property type="protein sequence ID" value="MBZ4040300.1"/>
    <property type="molecule type" value="Genomic_DNA"/>
</dbReference>
<sequence>MSPMMMKRLLAASVLGAVAFGVSANPPAQTSADAHTEARLQSEAALQEDADRNCMRYTGTHIQTRAMREKGKDCVVANGRVFSRSDIERTGEVDIADALRRLDPSIY</sequence>
<accession>A0ABS7T8U5</accession>
<evidence type="ECO:0000313" key="2">
    <source>
        <dbReference type="EMBL" id="MBZ4040300.1"/>
    </source>
</evidence>
<protein>
    <submittedName>
        <fullName evidence="2">Uncharacterized protein</fullName>
    </submittedName>
</protein>
<dbReference type="RefSeq" id="WP_223676753.1">
    <property type="nucleotide sequence ID" value="NZ_JAINZW010000006.1"/>
</dbReference>
<evidence type="ECO:0000313" key="3">
    <source>
        <dbReference type="Proteomes" id="UP001430954"/>
    </source>
</evidence>
<gene>
    <name evidence="2" type="ORF">K6753_12245</name>
</gene>
<keyword evidence="3" id="KW-1185">Reference proteome</keyword>
<organism evidence="2 3">
    <name type="scientific">Novilysobacter selenitireducens</name>
    <dbReference type="NCBI Taxonomy" id="2872639"/>
    <lineage>
        <taxon>Bacteria</taxon>
        <taxon>Pseudomonadati</taxon>
        <taxon>Pseudomonadota</taxon>
        <taxon>Gammaproteobacteria</taxon>
        <taxon>Lysobacterales</taxon>
        <taxon>Lysobacteraceae</taxon>
        <taxon>Novilysobacter</taxon>
    </lineage>
</organism>
<feature type="signal peptide" evidence="1">
    <location>
        <begin position="1"/>
        <end position="24"/>
    </location>
</feature>
<proteinExistence type="predicted"/>
<keyword evidence="1" id="KW-0732">Signal</keyword>
<name>A0ABS7T8U5_9GAMM</name>